<keyword evidence="1" id="KW-0812">Transmembrane</keyword>
<proteinExistence type="predicted"/>
<feature type="transmembrane region" description="Helical" evidence="1">
    <location>
        <begin position="83"/>
        <end position="106"/>
    </location>
</feature>
<feature type="transmembrane region" description="Helical" evidence="1">
    <location>
        <begin position="32"/>
        <end position="50"/>
    </location>
</feature>
<keyword evidence="3" id="KW-1185">Reference proteome</keyword>
<name>A0A1H6JTM6_9FLAO</name>
<protein>
    <recommendedName>
        <fullName evidence="4">DUF3307 domain-containing protein</fullName>
    </recommendedName>
</protein>
<keyword evidence="1" id="KW-1133">Transmembrane helix</keyword>
<dbReference type="Proteomes" id="UP000199634">
    <property type="component" value="Unassembled WGS sequence"/>
</dbReference>
<evidence type="ECO:0000313" key="3">
    <source>
        <dbReference type="Proteomes" id="UP000199634"/>
    </source>
</evidence>
<sequence>MWLLLLKFLTAHFLGDFVFQTRKMVQNKKKPVYFLAHIAIHAFLLCVFLFNDNMWWAIIFVVLFHALFDWLKLKLTKKIKIPVLFLVDQLLHILTITTVLIVFSTLRISFDFINQPEFWLILIAIVLVTQVTAVFIRILLSPYQNHKKITPLNDTDQKVLFNAGKYIGILERLFIFGFVVANFWEGIGFLLAAKSIFRFGDLNNAKERHLTEYVLIGTFLSFGSAIVVGLIFNHVIKNLL</sequence>
<dbReference type="STRING" id="1159016.SAMN02927937_00716"/>
<accession>A0A1H6JTM6</accession>
<dbReference type="EMBL" id="FNXE01000006">
    <property type="protein sequence ID" value="SEH65649.1"/>
    <property type="molecule type" value="Genomic_DNA"/>
</dbReference>
<feature type="transmembrane region" description="Helical" evidence="1">
    <location>
        <begin position="118"/>
        <end position="140"/>
    </location>
</feature>
<keyword evidence="1" id="KW-0472">Membrane</keyword>
<dbReference type="AlphaFoldDB" id="A0A1H6JTM6"/>
<dbReference type="InterPro" id="IPR021737">
    <property type="entry name" value="Phage_phiKZ_Orf197"/>
</dbReference>
<feature type="transmembrane region" description="Helical" evidence="1">
    <location>
        <begin position="56"/>
        <end position="71"/>
    </location>
</feature>
<gene>
    <name evidence="2" type="ORF">SAMN02927937_00716</name>
</gene>
<dbReference type="OrthoDB" id="8536716at2"/>
<reference evidence="3" key="1">
    <citation type="submission" date="2016-10" db="EMBL/GenBank/DDBJ databases">
        <authorList>
            <person name="Varghese N."/>
            <person name="Submissions S."/>
        </authorList>
    </citation>
    <scope>NUCLEOTIDE SEQUENCE [LARGE SCALE GENOMIC DNA]</scope>
    <source>
        <strain evidence="3">CGMCC 1.10825</strain>
    </source>
</reference>
<evidence type="ECO:0000313" key="2">
    <source>
        <dbReference type="EMBL" id="SEH65649.1"/>
    </source>
</evidence>
<feature type="transmembrane region" description="Helical" evidence="1">
    <location>
        <begin position="213"/>
        <end position="236"/>
    </location>
</feature>
<dbReference type="Pfam" id="PF11750">
    <property type="entry name" value="DUF3307"/>
    <property type="match status" value="1"/>
</dbReference>
<dbReference type="RefSeq" id="WP_091096404.1">
    <property type="nucleotide sequence ID" value="NZ_FNXE01000006.1"/>
</dbReference>
<organism evidence="2 3">
    <name type="scientific">Paenimyroides marinum</name>
    <dbReference type="NCBI Taxonomy" id="1159016"/>
    <lineage>
        <taxon>Bacteria</taxon>
        <taxon>Pseudomonadati</taxon>
        <taxon>Bacteroidota</taxon>
        <taxon>Flavobacteriia</taxon>
        <taxon>Flavobacteriales</taxon>
        <taxon>Flavobacteriaceae</taxon>
        <taxon>Paenimyroides</taxon>
    </lineage>
</organism>
<feature type="transmembrane region" description="Helical" evidence="1">
    <location>
        <begin position="173"/>
        <end position="193"/>
    </location>
</feature>
<evidence type="ECO:0008006" key="4">
    <source>
        <dbReference type="Google" id="ProtNLM"/>
    </source>
</evidence>
<evidence type="ECO:0000256" key="1">
    <source>
        <dbReference type="SAM" id="Phobius"/>
    </source>
</evidence>